<dbReference type="Gene3D" id="3.30.420.150">
    <property type="entry name" value="Exopolyphosphatase. Domain 2"/>
    <property type="match status" value="1"/>
</dbReference>
<evidence type="ECO:0000256" key="2">
    <source>
        <dbReference type="ARBA" id="ARBA00022801"/>
    </source>
</evidence>
<comment type="caution">
    <text evidence="3">The sequence shown here is derived from an EMBL/GenBank/DDBJ whole genome shotgun (WGS) entry which is preliminary data.</text>
</comment>
<reference evidence="3" key="1">
    <citation type="journal article" date="2018" name="Nat. Plants">
        <title>Whole-genome landscape of Medicago truncatula symbiotic genes.</title>
        <authorList>
            <person name="Pecrix Y."/>
            <person name="Gamas P."/>
            <person name="Carrere S."/>
        </authorList>
    </citation>
    <scope>NUCLEOTIDE SEQUENCE</scope>
    <source>
        <tissue evidence="3">Leaves</tissue>
    </source>
</reference>
<sequence>MDEPNKPNSIHHPVDFEVEAKRACTLNFEDVKYTYPRLTEEKRPYVCMDLLYQHVLLVCGFGLDPQLEITVGRGIQYQNSVVEAAWPLALPKFERLMYFI</sequence>
<evidence type="ECO:0000256" key="1">
    <source>
        <dbReference type="ARBA" id="ARBA00009283"/>
    </source>
</evidence>
<name>A0A396H2F9_MEDTR</name>
<protein>
    <submittedName>
        <fullName evidence="3">Putative apyrase</fullName>
        <ecNumber evidence="3">3.6.1.5</ecNumber>
    </submittedName>
</protein>
<dbReference type="InterPro" id="IPR000407">
    <property type="entry name" value="GDA1_CD39_NTPase"/>
</dbReference>
<gene>
    <name evidence="3" type="ORF">MtrunA17_Chr7g0252901</name>
</gene>
<comment type="similarity">
    <text evidence="1">Belongs to the GDA1/CD39 NTPase family.</text>
</comment>
<evidence type="ECO:0000313" key="3">
    <source>
        <dbReference type="EMBL" id="RHN47430.1"/>
    </source>
</evidence>
<proteinExistence type="inferred from homology"/>
<accession>A0A396H2F9</accession>
<dbReference type="GO" id="GO:0004050">
    <property type="term" value="F:apyrase activity"/>
    <property type="evidence" value="ECO:0007669"/>
    <property type="project" value="UniProtKB-EC"/>
</dbReference>
<dbReference type="Pfam" id="PF01150">
    <property type="entry name" value="GDA1_CD39"/>
    <property type="match status" value="1"/>
</dbReference>
<dbReference type="EC" id="3.6.1.5" evidence="3"/>
<keyword evidence="2 3" id="KW-0378">Hydrolase</keyword>
<dbReference type="Proteomes" id="UP000265566">
    <property type="component" value="Chromosome 7"/>
</dbReference>
<dbReference type="Gramene" id="rna42029">
    <property type="protein sequence ID" value="RHN47430.1"/>
    <property type="gene ID" value="gene42029"/>
</dbReference>
<organism evidence="3">
    <name type="scientific">Medicago truncatula</name>
    <name type="common">Barrel medic</name>
    <name type="synonym">Medicago tribuloides</name>
    <dbReference type="NCBI Taxonomy" id="3880"/>
    <lineage>
        <taxon>Eukaryota</taxon>
        <taxon>Viridiplantae</taxon>
        <taxon>Streptophyta</taxon>
        <taxon>Embryophyta</taxon>
        <taxon>Tracheophyta</taxon>
        <taxon>Spermatophyta</taxon>
        <taxon>Magnoliopsida</taxon>
        <taxon>eudicotyledons</taxon>
        <taxon>Gunneridae</taxon>
        <taxon>Pentapetalae</taxon>
        <taxon>rosids</taxon>
        <taxon>fabids</taxon>
        <taxon>Fabales</taxon>
        <taxon>Fabaceae</taxon>
        <taxon>Papilionoideae</taxon>
        <taxon>50 kb inversion clade</taxon>
        <taxon>NPAAA clade</taxon>
        <taxon>Hologalegina</taxon>
        <taxon>IRL clade</taxon>
        <taxon>Trifolieae</taxon>
        <taxon>Medicago</taxon>
    </lineage>
</organism>
<dbReference type="EMBL" id="PSQE01000007">
    <property type="protein sequence ID" value="RHN47430.1"/>
    <property type="molecule type" value="Genomic_DNA"/>
</dbReference>
<dbReference type="AlphaFoldDB" id="A0A396H2F9"/>